<reference evidence="1" key="1">
    <citation type="submission" date="2022-08" db="UniProtKB">
        <authorList>
            <consortium name="EnsemblMetazoa"/>
        </authorList>
    </citation>
    <scope>IDENTIFICATION</scope>
    <source>
        <strain evidence="1">Dongola</strain>
    </source>
</reference>
<evidence type="ECO:0000313" key="2">
    <source>
        <dbReference type="Proteomes" id="UP000075840"/>
    </source>
</evidence>
<dbReference type="Proteomes" id="UP000075840">
    <property type="component" value="Unassembled WGS sequence"/>
</dbReference>
<dbReference type="AlphaFoldDB" id="A0A182HZ38"/>
<name>A0A182HZ38_ANOAR</name>
<dbReference type="VEuPathDB" id="VectorBase:AARA006566"/>
<keyword evidence="2" id="KW-1185">Reference proteome</keyword>
<proteinExistence type="predicted"/>
<protein>
    <recommendedName>
        <fullName evidence="3">Reverse transcriptase zinc-binding domain-containing protein</fullName>
    </recommendedName>
</protein>
<organism evidence="1 2">
    <name type="scientific">Anopheles arabiensis</name>
    <name type="common">Mosquito</name>
    <dbReference type="NCBI Taxonomy" id="7173"/>
    <lineage>
        <taxon>Eukaryota</taxon>
        <taxon>Metazoa</taxon>
        <taxon>Ecdysozoa</taxon>
        <taxon>Arthropoda</taxon>
        <taxon>Hexapoda</taxon>
        <taxon>Insecta</taxon>
        <taxon>Pterygota</taxon>
        <taxon>Neoptera</taxon>
        <taxon>Endopterygota</taxon>
        <taxon>Diptera</taxon>
        <taxon>Nematocera</taxon>
        <taxon>Culicoidea</taxon>
        <taxon>Culicidae</taxon>
        <taxon>Anophelinae</taxon>
        <taxon>Anopheles</taxon>
    </lineage>
</organism>
<dbReference type="EMBL" id="APCN01006113">
    <property type="status" value="NOT_ANNOTATED_CDS"/>
    <property type="molecule type" value="Genomic_DNA"/>
</dbReference>
<evidence type="ECO:0000313" key="1">
    <source>
        <dbReference type="EnsemblMetazoa" id="AARA006566-PA"/>
    </source>
</evidence>
<dbReference type="EMBL" id="APCN01006112">
    <property type="status" value="NOT_ANNOTATED_CDS"/>
    <property type="molecule type" value="Genomic_DNA"/>
</dbReference>
<evidence type="ECO:0008006" key="3">
    <source>
        <dbReference type="Google" id="ProtNLM"/>
    </source>
</evidence>
<dbReference type="EnsemblMetazoa" id="AARA006566-RA">
    <property type="protein sequence ID" value="AARA006566-PA"/>
    <property type="gene ID" value="AARA006566"/>
</dbReference>
<accession>A0A182HZ38</accession>
<sequence length="66" mass="7277">MTSFDGSELKSSFLGPSVKGILDGSPNCPGCGDAVEDVEHVLFRCPRFDRVRYEMQHIRSGTAPEF</sequence>